<dbReference type="EMBL" id="VIEB01000273">
    <property type="protein sequence ID" value="TQD97407.1"/>
    <property type="molecule type" value="Genomic_DNA"/>
</dbReference>
<dbReference type="AlphaFoldDB" id="A0A540MF82"/>
<dbReference type="SUPFAM" id="SSF46785">
    <property type="entry name" value="Winged helix' DNA-binding domain"/>
    <property type="match status" value="1"/>
</dbReference>
<sequence>MKFESPIRDAISIIRFALKSDNVLISSRDLFEILGEFFNDLHTSIRLLRLRGLKPSFSNIYSQIECLTDRHFLLLVILTWQILFLMLPVPQFELIEWRMTEKYCPITAENELSIVSIIHGEKIWAIRAQCKASYKHGKKPRHSSTQAESLGSCTGPIQEFGDDGFMIWMVGSISIGITFSALWQPISTLHGVG</sequence>
<organism evidence="2 3">
    <name type="scientific">Malus baccata</name>
    <name type="common">Siberian crab apple</name>
    <name type="synonym">Pyrus baccata</name>
    <dbReference type="NCBI Taxonomy" id="106549"/>
    <lineage>
        <taxon>Eukaryota</taxon>
        <taxon>Viridiplantae</taxon>
        <taxon>Streptophyta</taxon>
        <taxon>Embryophyta</taxon>
        <taxon>Tracheophyta</taxon>
        <taxon>Spermatophyta</taxon>
        <taxon>Magnoliopsida</taxon>
        <taxon>eudicotyledons</taxon>
        <taxon>Gunneridae</taxon>
        <taxon>Pentapetalae</taxon>
        <taxon>rosids</taxon>
        <taxon>fabids</taxon>
        <taxon>Rosales</taxon>
        <taxon>Rosaceae</taxon>
        <taxon>Amygdaloideae</taxon>
        <taxon>Maleae</taxon>
        <taxon>Malus</taxon>
    </lineage>
</organism>
<dbReference type="STRING" id="106549.A0A540MF82"/>
<feature type="transmembrane region" description="Helical" evidence="1">
    <location>
        <begin position="72"/>
        <end position="89"/>
    </location>
</feature>
<dbReference type="InterPro" id="IPR036390">
    <property type="entry name" value="WH_DNA-bd_sf"/>
</dbReference>
<gene>
    <name evidence="2" type="ORF">C1H46_016986</name>
</gene>
<keyword evidence="3" id="KW-1185">Reference proteome</keyword>
<evidence type="ECO:0000256" key="1">
    <source>
        <dbReference type="SAM" id="Phobius"/>
    </source>
</evidence>
<feature type="transmembrane region" description="Helical" evidence="1">
    <location>
        <begin position="165"/>
        <end position="183"/>
    </location>
</feature>
<dbReference type="Proteomes" id="UP000315295">
    <property type="component" value="Unassembled WGS sequence"/>
</dbReference>
<evidence type="ECO:0000313" key="2">
    <source>
        <dbReference type="EMBL" id="TQD97407.1"/>
    </source>
</evidence>
<reference evidence="2 3" key="1">
    <citation type="journal article" date="2019" name="G3 (Bethesda)">
        <title>Sequencing of a Wild Apple (Malus baccata) Genome Unravels the Differences Between Cultivated and Wild Apple Species Regarding Disease Resistance and Cold Tolerance.</title>
        <authorList>
            <person name="Chen X."/>
        </authorList>
    </citation>
    <scope>NUCLEOTIDE SEQUENCE [LARGE SCALE GENOMIC DNA]</scope>
    <source>
        <strain evidence="3">cv. Shandingzi</strain>
        <tissue evidence="2">Leaves</tissue>
    </source>
</reference>
<proteinExistence type="predicted"/>
<protein>
    <submittedName>
        <fullName evidence="2">Uncharacterized protein</fullName>
    </submittedName>
</protein>
<name>A0A540MF82_MALBA</name>
<comment type="caution">
    <text evidence="2">The sequence shown here is derived from an EMBL/GenBank/DDBJ whole genome shotgun (WGS) entry which is preliminary data.</text>
</comment>
<keyword evidence="1" id="KW-0472">Membrane</keyword>
<keyword evidence="1" id="KW-0812">Transmembrane</keyword>
<accession>A0A540MF82</accession>
<evidence type="ECO:0000313" key="3">
    <source>
        <dbReference type="Proteomes" id="UP000315295"/>
    </source>
</evidence>
<keyword evidence="1" id="KW-1133">Transmembrane helix</keyword>